<dbReference type="CDD" id="cd12113">
    <property type="entry name" value="PHP_PolIIIA_DnaE3"/>
    <property type="match status" value="1"/>
</dbReference>
<dbReference type="PANTHER" id="PTHR32294:SF0">
    <property type="entry name" value="DNA POLYMERASE III SUBUNIT ALPHA"/>
    <property type="match status" value="1"/>
</dbReference>
<accession>A0A5C6E829</accession>
<dbReference type="InterPro" id="IPR029460">
    <property type="entry name" value="DNAPol_HHH"/>
</dbReference>
<evidence type="ECO:0000256" key="2">
    <source>
        <dbReference type="ARBA" id="ARBA00012417"/>
    </source>
</evidence>
<evidence type="ECO:0000256" key="3">
    <source>
        <dbReference type="ARBA" id="ARBA00019114"/>
    </source>
</evidence>
<dbReference type="PANTHER" id="PTHR32294">
    <property type="entry name" value="DNA POLYMERASE III SUBUNIT ALPHA"/>
    <property type="match status" value="1"/>
</dbReference>
<organism evidence="10 11">
    <name type="scientific">Novipirellula aureliae</name>
    <dbReference type="NCBI Taxonomy" id="2527966"/>
    <lineage>
        <taxon>Bacteria</taxon>
        <taxon>Pseudomonadati</taxon>
        <taxon>Planctomycetota</taxon>
        <taxon>Planctomycetia</taxon>
        <taxon>Pirellulales</taxon>
        <taxon>Pirellulaceae</taxon>
        <taxon>Novipirellula</taxon>
    </lineage>
</organism>
<evidence type="ECO:0000256" key="8">
    <source>
        <dbReference type="ARBA" id="ARBA00049244"/>
    </source>
</evidence>
<name>A0A5C6E829_9BACT</name>
<dbReference type="Pfam" id="PF17657">
    <property type="entry name" value="DNA_pol3_finger"/>
    <property type="match status" value="1"/>
</dbReference>
<dbReference type="Pfam" id="PF07733">
    <property type="entry name" value="DNA_pol3_alpha"/>
    <property type="match status" value="1"/>
</dbReference>
<gene>
    <name evidence="10" type="primary">dnaE</name>
    <name evidence="10" type="ORF">Q31b_01610</name>
</gene>
<keyword evidence="11" id="KW-1185">Reference proteome</keyword>
<dbReference type="Gene3D" id="3.20.20.140">
    <property type="entry name" value="Metal-dependent hydrolases"/>
    <property type="match status" value="1"/>
</dbReference>
<dbReference type="GO" id="GO:0003887">
    <property type="term" value="F:DNA-directed DNA polymerase activity"/>
    <property type="evidence" value="ECO:0007669"/>
    <property type="project" value="UniProtKB-KW"/>
</dbReference>
<keyword evidence="7" id="KW-0239">DNA-directed DNA polymerase</keyword>
<sequence>METPTTELKTDVKPFVHLHCHSHYSLLDGAGDIGKLVNRCVSHGMNAMALTDHGNLHGALEFYRKAKDAGINPIIGYEAYIAPGSRFDKGGATSSKQASYHLTLLAKNRTGFKNLVKLASAASLEGFYFKPRIDKEILEKYNEGIVCLSGCVSSEFSRAILKGIDTEEHEKEARDIAGWFQNVFGDRYFIEIMNNGVEIQRQQLLGAVDIAQKVGIPLVATSDCHYVDQSDAEAQDIMLCINTGRFRTDTSRMKMENDQFFLRSPEQMYEKFPGLEHACARSQEIADSVDIDIELGKHYFPNFECPDNKEPIDYLRELCVQGLLDRYEGDPQRIVNGELSEEVIARLDRELGVIKKLGFPTYFLIVWDFVNYARDQGISATARGSGVGAIVCYALYMSHVCPLRYDLLFERFLDESRTEPPDIDIDFEKERRVEVIDYVKRRYGSEMVCQIGTFGTLAARAAIKDTGRALGVPLTRVNQITEMVPDELKITIKKALEKSADLKMTYDGDPEVRELLDLAMKIEGLARNIGTHAAAVVIADKPLPEYVPLTRVPGKQDVITQWSMNDVEASGLLKMDFLGLRNLTIMSRAVKLIEQTTGKAVDPLKFPLDDKASYALLQRGETKGVFQLESGGIRDLLTRMKPDQFSDIIATAALYRPGPLEGGMVDDYVNIKHGRQQPEYKHPVLKEILEETNSIMVYQEQVMRILNRLGDVPLAKAYTCIKAISKKKEALINQNHDVFIEGCGRNGLGKKDAEEIWNLIVKFAGYGFNKSHSTAYALVAFQTAYLKAHYPVEFMAALLSSDISGRNFKRKDALVEHMEDCDRMGIEIVHPDVNTSDADFSVADGKIFFALSAIKACGGSTAISIEEERKKNGPFKDIYDFCERVDPSACNKSAIETLIKAGAMDSFGAKRSQLTAVIERALQAGAAVQADKKSGQTSLFGAFDEEEEADTGKPSSAPMPEMDEWIEREKLLAEKEVLGYYLDSHPLAEFEPKLATFRTHTTDGLADIKDRGEVTLGGMISSIKIAHTKNPKPGAPSKYANFDLEDMQGAIRCIVWPKGFVDVGDSIKPDSVVLAKGKVDRRGGGDEANLIVDELIPIESLDQRYTHGMRITIDEVTHSPELLSRLREILRGYPGPKDMMISLSLNEGEVVHLKSDKYKVDITAELRSRVDDLLGSGHYKLMMSKPSGR</sequence>
<comment type="subcellular location">
    <subcellularLocation>
        <location evidence="1">Cytoplasm</location>
    </subcellularLocation>
</comment>
<evidence type="ECO:0000313" key="11">
    <source>
        <dbReference type="Proteomes" id="UP000315471"/>
    </source>
</evidence>
<evidence type="ECO:0000256" key="6">
    <source>
        <dbReference type="ARBA" id="ARBA00022705"/>
    </source>
</evidence>
<dbReference type="SMART" id="SM00481">
    <property type="entry name" value="POLIIIAc"/>
    <property type="match status" value="1"/>
</dbReference>
<dbReference type="EC" id="2.7.7.7" evidence="2"/>
<feature type="domain" description="Polymerase/histidinol phosphatase N-terminal" evidence="9">
    <location>
        <begin position="16"/>
        <end position="83"/>
    </location>
</feature>
<keyword evidence="5 10" id="KW-0548">Nucleotidyltransferase</keyword>
<dbReference type="SUPFAM" id="SSF89550">
    <property type="entry name" value="PHP domain-like"/>
    <property type="match status" value="1"/>
</dbReference>
<keyword evidence="6" id="KW-0235">DNA replication</keyword>
<dbReference type="GO" id="GO:0005737">
    <property type="term" value="C:cytoplasm"/>
    <property type="evidence" value="ECO:0007669"/>
    <property type="project" value="UniProtKB-SubCell"/>
</dbReference>
<dbReference type="InterPro" id="IPR004013">
    <property type="entry name" value="PHP_dom"/>
</dbReference>
<dbReference type="InterPro" id="IPR004805">
    <property type="entry name" value="DnaE2/DnaE/PolC"/>
</dbReference>
<dbReference type="Gene3D" id="1.10.150.870">
    <property type="match status" value="1"/>
</dbReference>
<dbReference type="GO" id="GO:0003676">
    <property type="term" value="F:nucleic acid binding"/>
    <property type="evidence" value="ECO:0007669"/>
    <property type="project" value="InterPro"/>
</dbReference>
<comment type="caution">
    <text evidence="10">The sequence shown here is derived from an EMBL/GenBank/DDBJ whole genome shotgun (WGS) entry which is preliminary data.</text>
</comment>
<dbReference type="NCBIfam" id="NF004226">
    <property type="entry name" value="PRK05673.1"/>
    <property type="match status" value="1"/>
</dbReference>
<protein>
    <recommendedName>
        <fullName evidence="3">DNA polymerase III subunit alpha</fullName>
        <ecNumber evidence="2">2.7.7.7</ecNumber>
    </recommendedName>
</protein>
<dbReference type="Gene3D" id="1.10.10.1600">
    <property type="entry name" value="Bacterial DNA polymerase III alpha subunit, thumb domain"/>
    <property type="match status" value="1"/>
</dbReference>
<dbReference type="EMBL" id="SJPY01000001">
    <property type="protein sequence ID" value="TWU44990.1"/>
    <property type="molecule type" value="Genomic_DNA"/>
</dbReference>
<evidence type="ECO:0000256" key="7">
    <source>
        <dbReference type="ARBA" id="ARBA00022932"/>
    </source>
</evidence>
<evidence type="ECO:0000313" key="10">
    <source>
        <dbReference type="EMBL" id="TWU44990.1"/>
    </source>
</evidence>
<dbReference type="GO" id="GO:0006260">
    <property type="term" value="P:DNA replication"/>
    <property type="evidence" value="ECO:0007669"/>
    <property type="project" value="UniProtKB-KW"/>
</dbReference>
<dbReference type="CDD" id="cd04485">
    <property type="entry name" value="DnaE_OBF"/>
    <property type="match status" value="1"/>
</dbReference>
<dbReference type="InterPro" id="IPR003141">
    <property type="entry name" value="Pol/His_phosphatase_N"/>
</dbReference>
<dbReference type="Proteomes" id="UP000315471">
    <property type="component" value="Unassembled WGS sequence"/>
</dbReference>
<dbReference type="RefSeq" id="WP_146597790.1">
    <property type="nucleotide sequence ID" value="NZ_SJPY01000001.1"/>
</dbReference>
<dbReference type="Pfam" id="PF01336">
    <property type="entry name" value="tRNA_anti-codon"/>
    <property type="match status" value="1"/>
</dbReference>
<dbReference type="NCBIfam" id="TIGR00594">
    <property type="entry name" value="polc"/>
    <property type="match status" value="1"/>
</dbReference>
<dbReference type="AlphaFoldDB" id="A0A5C6E829"/>
<dbReference type="InterPro" id="IPR004365">
    <property type="entry name" value="NA-bd_OB_tRNA"/>
</dbReference>
<proteinExistence type="predicted"/>
<reference evidence="10 11" key="1">
    <citation type="submission" date="2019-02" db="EMBL/GenBank/DDBJ databases">
        <title>Deep-cultivation of Planctomycetes and their phenomic and genomic characterization uncovers novel biology.</title>
        <authorList>
            <person name="Wiegand S."/>
            <person name="Jogler M."/>
            <person name="Boedeker C."/>
            <person name="Pinto D."/>
            <person name="Vollmers J."/>
            <person name="Rivas-Marin E."/>
            <person name="Kohn T."/>
            <person name="Peeters S.H."/>
            <person name="Heuer A."/>
            <person name="Rast P."/>
            <person name="Oberbeckmann S."/>
            <person name="Bunk B."/>
            <person name="Jeske O."/>
            <person name="Meyerdierks A."/>
            <person name="Storesund J.E."/>
            <person name="Kallscheuer N."/>
            <person name="Luecker S."/>
            <person name="Lage O.M."/>
            <person name="Pohl T."/>
            <person name="Merkel B.J."/>
            <person name="Hornburger P."/>
            <person name="Mueller R.-W."/>
            <person name="Bruemmer F."/>
            <person name="Labrenz M."/>
            <person name="Spormann A.M."/>
            <person name="Op Den Camp H."/>
            <person name="Overmann J."/>
            <person name="Amann R."/>
            <person name="Jetten M.S.M."/>
            <person name="Mascher T."/>
            <person name="Medema M.H."/>
            <person name="Devos D.P."/>
            <person name="Kaster A.-K."/>
            <person name="Ovreas L."/>
            <person name="Rohde M."/>
            <person name="Galperin M.Y."/>
            <person name="Jogler C."/>
        </authorList>
    </citation>
    <scope>NUCLEOTIDE SEQUENCE [LARGE SCALE GENOMIC DNA]</scope>
    <source>
        <strain evidence="10 11">Q31b</strain>
    </source>
</reference>
<evidence type="ECO:0000256" key="4">
    <source>
        <dbReference type="ARBA" id="ARBA00022679"/>
    </source>
</evidence>
<evidence type="ECO:0000256" key="1">
    <source>
        <dbReference type="ARBA" id="ARBA00004496"/>
    </source>
</evidence>
<evidence type="ECO:0000259" key="9">
    <source>
        <dbReference type="SMART" id="SM00481"/>
    </source>
</evidence>
<dbReference type="InterPro" id="IPR040982">
    <property type="entry name" value="DNA_pol3_finger"/>
</dbReference>
<keyword evidence="4 10" id="KW-0808">Transferase</keyword>
<dbReference type="OrthoDB" id="9803237at2"/>
<dbReference type="InterPro" id="IPR011708">
    <property type="entry name" value="DNA_pol3_alpha_NTPase_dom"/>
</dbReference>
<dbReference type="InterPro" id="IPR041931">
    <property type="entry name" value="DNA_pol3_alpha_thumb_dom"/>
</dbReference>
<dbReference type="InterPro" id="IPR016195">
    <property type="entry name" value="Pol/histidinol_Pase-like"/>
</dbReference>
<comment type="catalytic activity">
    <reaction evidence="8">
        <text>DNA(n) + a 2'-deoxyribonucleoside 5'-triphosphate = DNA(n+1) + diphosphate</text>
        <dbReference type="Rhea" id="RHEA:22508"/>
        <dbReference type="Rhea" id="RHEA-COMP:17339"/>
        <dbReference type="Rhea" id="RHEA-COMP:17340"/>
        <dbReference type="ChEBI" id="CHEBI:33019"/>
        <dbReference type="ChEBI" id="CHEBI:61560"/>
        <dbReference type="ChEBI" id="CHEBI:173112"/>
        <dbReference type="EC" id="2.7.7.7"/>
    </reaction>
</comment>
<evidence type="ECO:0000256" key="5">
    <source>
        <dbReference type="ARBA" id="ARBA00022695"/>
    </source>
</evidence>
<dbReference type="Pfam" id="PF02811">
    <property type="entry name" value="PHP"/>
    <property type="match status" value="1"/>
</dbReference>
<dbReference type="GO" id="GO:0008408">
    <property type="term" value="F:3'-5' exonuclease activity"/>
    <property type="evidence" value="ECO:0007669"/>
    <property type="project" value="InterPro"/>
</dbReference>
<dbReference type="Pfam" id="PF14579">
    <property type="entry name" value="HHH_6"/>
    <property type="match status" value="1"/>
</dbReference>